<keyword evidence="2" id="KW-1185">Reference proteome</keyword>
<name>A0AAD7NQQ6_9AGAR</name>
<sequence length="162" mass="18346">MYLPRGGFKKKSLNTIMPRIPIFGPGPSFLPTTMKLSMLSHRGIDSWLQNPNGTRLAFPRAPVVQGNIITAVIEVDDPKSYSVEWCNSLGATAVEKKSARYRLGGGTFLPVLQILEGRKEVYNHELQCPPYSTRNHHSYRRHHFHRHYNPDYNSLTAKAGQT</sequence>
<dbReference type="AlphaFoldDB" id="A0AAD7NQQ6"/>
<comment type="caution">
    <text evidence="1">The sequence shown here is derived from an EMBL/GenBank/DDBJ whole genome shotgun (WGS) entry which is preliminary data.</text>
</comment>
<dbReference type="Proteomes" id="UP001215598">
    <property type="component" value="Unassembled WGS sequence"/>
</dbReference>
<evidence type="ECO:0000313" key="1">
    <source>
        <dbReference type="EMBL" id="KAJ7771473.1"/>
    </source>
</evidence>
<reference evidence="1" key="1">
    <citation type="submission" date="2023-03" db="EMBL/GenBank/DDBJ databases">
        <title>Massive genome expansion in bonnet fungi (Mycena s.s.) driven by repeated elements and novel gene families across ecological guilds.</title>
        <authorList>
            <consortium name="Lawrence Berkeley National Laboratory"/>
            <person name="Harder C.B."/>
            <person name="Miyauchi S."/>
            <person name="Viragh M."/>
            <person name="Kuo A."/>
            <person name="Thoen E."/>
            <person name="Andreopoulos B."/>
            <person name="Lu D."/>
            <person name="Skrede I."/>
            <person name="Drula E."/>
            <person name="Henrissat B."/>
            <person name="Morin E."/>
            <person name="Kohler A."/>
            <person name="Barry K."/>
            <person name="LaButti K."/>
            <person name="Morin E."/>
            <person name="Salamov A."/>
            <person name="Lipzen A."/>
            <person name="Mereny Z."/>
            <person name="Hegedus B."/>
            <person name="Baldrian P."/>
            <person name="Stursova M."/>
            <person name="Weitz H."/>
            <person name="Taylor A."/>
            <person name="Grigoriev I.V."/>
            <person name="Nagy L.G."/>
            <person name="Martin F."/>
            <person name="Kauserud H."/>
        </authorList>
    </citation>
    <scope>NUCLEOTIDE SEQUENCE</scope>
    <source>
        <strain evidence="1">CBHHK182m</strain>
    </source>
</reference>
<dbReference type="EMBL" id="JARKIB010000015">
    <property type="protein sequence ID" value="KAJ7771473.1"/>
    <property type="molecule type" value="Genomic_DNA"/>
</dbReference>
<organism evidence="1 2">
    <name type="scientific">Mycena metata</name>
    <dbReference type="NCBI Taxonomy" id="1033252"/>
    <lineage>
        <taxon>Eukaryota</taxon>
        <taxon>Fungi</taxon>
        <taxon>Dikarya</taxon>
        <taxon>Basidiomycota</taxon>
        <taxon>Agaricomycotina</taxon>
        <taxon>Agaricomycetes</taxon>
        <taxon>Agaricomycetidae</taxon>
        <taxon>Agaricales</taxon>
        <taxon>Marasmiineae</taxon>
        <taxon>Mycenaceae</taxon>
        <taxon>Mycena</taxon>
    </lineage>
</organism>
<protein>
    <submittedName>
        <fullName evidence="1">Uncharacterized protein</fullName>
    </submittedName>
</protein>
<gene>
    <name evidence="1" type="ORF">B0H16DRAFT_1451590</name>
</gene>
<accession>A0AAD7NQQ6</accession>
<evidence type="ECO:0000313" key="2">
    <source>
        <dbReference type="Proteomes" id="UP001215598"/>
    </source>
</evidence>
<proteinExistence type="predicted"/>